<proteinExistence type="predicted"/>
<protein>
    <submittedName>
        <fullName evidence="1">Uncharacterized protein</fullName>
    </submittedName>
</protein>
<evidence type="ECO:0000313" key="2">
    <source>
        <dbReference type="Proteomes" id="UP000194127"/>
    </source>
</evidence>
<dbReference type="RefSeq" id="XP_024336838.1">
    <property type="nucleotide sequence ID" value="XM_024481149.1"/>
</dbReference>
<keyword evidence="2" id="KW-1185">Reference proteome</keyword>
<dbReference type="AlphaFoldDB" id="A0A1X6MUI6"/>
<dbReference type="Proteomes" id="UP000194127">
    <property type="component" value="Unassembled WGS sequence"/>
</dbReference>
<gene>
    <name evidence="1" type="ORF">POSPLADRAFT_1059331</name>
</gene>
<accession>A0A1X6MUI6</accession>
<organism evidence="1 2">
    <name type="scientific">Postia placenta MAD-698-R-SB12</name>
    <dbReference type="NCBI Taxonomy" id="670580"/>
    <lineage>
        <taxon>Eukaryota</taxon>
        <taxon>Fungi</taxon>
        <taxon>Dikarya</taxon>
        <taxon>Basidiomycota</taxon>
        <taxon>Agaricomycotina</taxon>
        <taxon>Agaricomycetes</taxon>
        <taxon>Polyporales</taxon>
        <taxon>Adustoporiaceae</taxon>
        <taxon>Rhodonia</taxon>
    </lineage>
</organism>
<dbReference type="EMBL" id="KZ110601">
    <property type="protein sequence ID" value="OSX60044.1"/>
    <property type="molecule type" value="Genomic_DNA"/>
</dbReference>
<dbReference type="GeneID" id="36326099"/>
<sequence length="116" mass="13046">MDTQPVKAALGNHFEDLAFQIKGVKDMPAVVGTLEVIALLRQQHNEAENMRRMHHQEIITKLDAIEGRLDGSIEDQQAITQDAIDRLPVIILNRQLFHLRTWALSSALDGALVELE</sequence>
<reference evidence="1 2" key="1">
    <citation type="submission" date="2017-04" db="EMBL/GenBank/DDBJ databases">
        <title>Genome Sequence of the Model Brown-Rot Fungus Postia placenta SB12.</title>
        <authorList>
            <consortium name="DOE Joint Genome Institute"/>
            <person name="Gaskell J."/>
            <person name="Kersten P."/>
            <person name="Larrondo L.F."/>
            <person name="Canessa P."/>
            <person name="Martinez D."/>
            <person name="Hibbett D."/>
            <person name="Schmoll M."/>
            <person name="Kubicek C.P."/>
            <person name="Martinez A.T."/>
            <person name="Yadav J."/>
            <person name="Master E."/>
            <person name="Magnuson J.K."/>
            <person name="James T."/>
            <person name="Yaver D."/>
            <person name="Berka R."/>
            <person name="Labutti K."/>
            <person name="Lipzen A."/>
            <person name="Aerts A."/>
            <person name="Barry K."/>
            <person name="Henrissat B."/>
            <person name="Blanchette R."/>
            <person name="Grigoriev I."/>
            <person name="Cullen D."/>
        </authorList>
    </citation>
    <scope>NUCLEOTIDE SEQUENCE [LARGE SCALE GENOMIC DNA]</scope>
    <source>
        <strain evidence="1 2">MAD-698-R-SB12</strain>
    </source>
</reference>
<name>A0A1X6MUI6_9APHY</name>
<evidence type="ECO:0000313" key="1">
    <source>
        <dbReference type="EMBL" id="OSX60044.1"/>
    </source>
</evidence>